<proteinExistence type="predicted"/>
<gene>
    <name evidence="1" type="ORF">SEA_BILLNYE_164</name>
</gene>
<protein>
    <submittedName>
        <fullName evidence="1">Uncharacterized protein</fullName>
    </submittedName>
</protein>
<evidence type="ECO:0000313" key="2">
    <source>
        <dbReference type="Proteomes" id="UP000241925"/>
    </source>
</evidence>
<dbReference type="EMBL" id="MG757153">
    <property type="protein sequence ID" value="AVD99337.1"/>
    <property type="molecule type" value="Genomic_DNA"/>
</dbReference>
<keyword evidence="2" id="KW-1185">Reference proteome</keyword>
<sequence>MSFIPHRDVFDLPQDVLDQLDRLYDEMEAEFTKDYVKDEFRPDATVEDWIEHYGSHPCPSMGAWSLLVYLYGQGKLKM</sequence>
<organism evidence="1 2">
    <name type="scientific">Streptomyces phage BillNye</name>
    <dbReference type="NCBI Taxonomy" id="2079426"/>
    <lineage>
        <taxon>Viruses</taxon>
        <taxon>Duplodnaviria</taxon>
        <taxon>Heunggongvirae</taxon>
        <taxon>Uroviricota</taxon>
        <taxon>Caudoviricetes</taxon>
        <taxon>Stanwilliamsviridae</taxon>
        <taxon>Loccivirinae</taxon>
        <taxon>Wilnyevirus</taxon>
        <taxon>Wilnyevirus billnye</taxon>
    </lineage>
</organism>
<evidence type="ECO:0000313" key="1">
    <source>
        <dbReference type="EMBL" id="AVD99337.1"/>
    </source>
</evidence>
<accession>A0A2L1IVZ4</accession>
<reference evidence="1 2" key="1">
    <citation type="submission" date="2018-01" db="EMBL/GenBank/DDBJ databases">
        <authorList>
            <person name="Grinwald M.F."/>
            <person name="Tasoff P."/>
            <person name="Simpson K.F."/>
            <person name="Vasser A."/>
            <person name="Shaffer C.D."/>
            <person name="Weston-Hafer K.A."/>
            <person name="Russell D.A."/>
            <person name="Pope W.H."/>
            <person name="Jacobs-Sera D."/>
            <person name="Hendrix R.W."/>
            <person name="Hatfull G.F."/>
        </authorList>
    </citation>
    <scope>NUCLEOTIDE SEQUENCE [LARGE SCALE GENOMIC DNA]</scope>
</reference>
<dbReference type="Proteomes" id="UP000241925">
    <property type="component" value="Segment"/>
</dbReference>
<name>A0A2L1IVZ4_9CAUD</name>